<reference evidence="3" key="2">
    <citation type="submission" date="2020-05" db="UniProtKB">
        <authorList>
            <consortium name="EnsemblMetazoa"/>
        </authorList>
    </citation>
    <scope>IDENTIFICATION</scope>
    <source>
        <strain evidence="3">wikel</strain>
    </source>
</reference>
<dbReference type="EMBL" id="ABJB011060780">
    <property type="status" value="NOT_ANNOTATED_CDS"/>
    <property type="molecule type" value="Genomic_DNA"/>
</dbReference>
<dbReference type="HOGENOM" id="CLU_2429525_0_0_1"/>
<feature type="compositionally biased region" description="Basic residues" evidence="1">
    <location>
        <begin position="60"/>
        <end position="73"/>
    </location>
</feature>
<evidence type="ECO:0000313" key="2">
    <source>
        <dbReference type="EMBL" id="EEC13843.1"/>
    </source>
</evidence>
<dbReference type="Proteomes" id="UP000001555">
    <property type="component" value="Unassembled WGS sequence"/>
</dbReference>
<organism>
    <name type="scientific">Ixodes scapularis</name>
    <name type="common">Black-legged tick</name>
    <name type="synonym">Deer tick</name>
    <dbReference type="NCBI Taxonomy" id="6945"/>
    <lineage>
        <taxon>Eukaryota</taxon>
        <taxon>Metazoa</taxon>
        <taxon>Ecdysozoa</taxon>
        <taxon>Arthropoda</taxon>
        <taxon>Chelicerata</taxon>
        <taxon>Arachnida</taxon>
        <taxon>Acari</taxon>
        <taxon>Parasitiformes</taxon>
        <taxon>Ixodida</taxon>
        <taxon>Ixodoidea</taxon>
        <taxon>Ixodidae</taxon>
        <taxon>Ixodinae</taxon>
        <taxon>Ixodes</taxon>
    </lineage>
</organism>
<dbReference type="VEuPathDB" id="VectorBase:ISCW021773"/>
<evidence type="ECO:0000313" key="3">
    <source>
        <dbReference type="EnsemblMetazoa" id="ISCW021773-PA"/>
    </source>
</evidence>
<keyword evidence="4" id="KW-1185">Reference proteome</keyword>
<dbReference type="AlphaFoldDB" id="B7Q4S1"/>
<sequence>MTKRAQPGVTPANPSLGPPPQMSDAGSDTGACPHGSHPAPLFDNRPNTLSKTGSTPARAPQRHPGVRFLHPRMIRAAPSAPALPRRTDGGG</sequence>
<feature type="compositionally biased region" description="Polar residues" evidence="1">
    <location>
        <begin position="45"/>
        <end position="55"/>
    </location>
</feature>
<dbReference type="VEuPathDB" id="VectorBase:ISCI021773"/>
<gene>
    <name evidence="3" type="primary">8035896</name>
    <name evidence="2" type="ORF">IscW_ISCW021773</name>
</gene>
<proteinExistence type="predicted"/>
<feature type="region of interest" description="Disordered" evidence="1">
    <location>
        <begin position="1"/>
        <end position="91"/>
    </location>
</feature>
<protein>
    <submittedName>
        <fullName evidence="2 3">Uncharacterized protein</fullName>
    </submittedName>
</protein>
<name>B7Q4S1_IXOSC</name>
<accession>B7Q4S1</accession>
<evidence type="ECO:0000313" key="4">
    <source>
        <dbReference type="Proteomes" id="UP000001555"/>
    </source>
</evidence>
<dbReference type="InParanoid" id="B7Q4S1"/>
<dbReference type="EMBL" id="DS857340">
    <property type="protein sequence ID" value="EEC13843.1"/>
    <property type="molecule type" value="Genomic_DNA"/>
</dbReference>
<evidence type="ECO:0000256" key="1">
    <source>
        <dbReference type="SAM" id="MobiDB-lite"/>
    </source>
</evidence>
<dbReference type="PaxDb" id="6945-B7Q4S1"/>
<dbReference type="EnsemblMetazoa" id="ISCW021773-RA">
    <property type="protein sequence ID" value="ISCW021773-PA"/>
    <property type="gene ID" value="ISCW021773"/>
</dbReference>
<reference evidence="2 4" key="1">
    <citation type="submission" date="2008-03" db="EMBL/GenBank/DDBJ databases">
        <title>Annotation of Ixodes scapularis.</title>
        <authorList>
            <consortium name="Ixodes scapularis Genome Project Consortium"/>
            <person name="Caler E."/>
            <person name="Hannick L.I."/>
            <person name="Bidwell S."/>
            <person name="Joardar V."/>
            <person name="Thiagarajan M."/>
            <person name="Amedeo P."/>
            <person name="Galinsky K.J."/>
            <person name="Schobel S."/>
            <person name="Inman J."/>
            <person name="Hostetler J."/>
            <person name="Miller J."/>
            <person name="Hammond M."/>
            <person name="Megy K."/>
            <person name="Lawson D."/>
            <person name="Kodira C."/>
            <person name="Sutton G."/>
            <person name="Meyer J."/>
            <person name="Hill C.A."/>
            <person name="Birren B."/>
            <person name="Nene V."/>
            <person name="Collins F."/>
            <person name="Alarcon-Chaidez F."/>
            <person name="Wikel S."/>
            <person name="Strausberg R."/>
        </authorList>
    </citation>
    <scope>NUCLEOTIDE SEQUENCE [LARGE SCALE GENOMIC DNA]</scope>
    <source>
        <strain evidence="4">Wikel</strain>
        <strain evidence="2">Wikel colony</strain>
    </source>
</reference>
<feature type="compositionally biased region" description="Low complexity" evidence="1">
    <location>
        <begin position="75"/>
        <end position="84"/>
    </location>
</feature>